<evidence type="ECO:0000259" key="2">
    <source>
        <dbReference type="Pfam" id="PF20250"/>
    </source>
</evidence>
<dbReference type="EMBL" id="BAABDL010000017">
    <property type="protein sequence ID" value="GAA4059915.1"/>
    <property type="molecule type" value="Genomic_DNA"/>
</dbReference>
<dbReference type="PANTHER" id="PTHR38032:SF1">
    <property type="entry name" value="RNA-BINDING PROTEIN KHPB N-TERMINAL DOMAIN-CONTAINING PROTEIN"/>
    <property type="match status" value="1"/>
</dbReference>
<dbReference type="InterPro" id="IPR005646">
    <property type="entry name" value="FapA"/>
</dbReference>
<sequence>MVDLNDHFVLFVSEDQMAATVQLIEKYNPADISEELISDWLKANKITYGINHDAIKSIVSQCDESIFPISIAKGTEAVDGIDGKITFVSEQNDLINIDDKRDFRDIKRIPSLDENEKIAILIDPIDGEPGMTVFGKKLPYRKAKSVKMSAGKNVVYRTEDQSFYSEIKGKLSVTGNKIHVHNTYEINEDLSMKSGNINFVGSVVIRGNVPTGYRVEAEGDIYVYGLVEASYIKAGGNVTITEGVSGLKKAEIYADGDIKIGYINQAKVEAGQNVIAQNSIMHSECVAKQHIYCHSGSIIGGSCSAGVTIEANEVGNKMHTKTEITIGVDKSQFDLESQFTAARKTLISEIEKLRKLGEGLENKAKAGGGLSSKERIFLLKQKNTLQVTKNKLAKIEEKIDSLKVNLGDEEKARLIVKKVLYPNVDLQFGKYRRTTDSTHKFTQVYIEDGEIQINSL</sequence>
<dbReference type="Pfam" id="PF03961">
    <property type="entry name" value="FapA"/>
    <property type="match status" value="1"/>
</dbReference>
<keyword evidence="4" id="KW-1185">Reference proteome</keyword>
<dbReference type="Pfam" id="PF20250">
    <property type="entry name" value="FapA_N"/>
    <property type="match status" value="1"/>
</dbReference>
<reference evidence="4" key="1">
    <citation type="journal article" date="2019" name="Int. J. Syst. Evol. Microbiol.">
        <title>The Global Catalogue of Microorganisms (GCM) 10K type strain sequencing project: providing services to taxonomists for standard genome sequencing and annotation.</title>
        <authorList>
            <consortium name="The Broad Institute Genomics Platform"/>
            <consortium name="The Broad Institute Genome Sequencing Center for Infectious Disease"/>
            <person name="Wu L."/>
            <person name="Ma J."/>
        </authorList>
    </citation>
    <scope>NUCLEOTIDE SEQUENCE [LARGE SCALE GENOMIC DNA]</scope>
    <source>
        <strain evidence="4">JCM 17250</strain>
    </source>
</reference>
<organism evidence="3 4">
    <name type="scientific">Amphibacillus indicireducens</name>
    <dbReference type="NCBI Taxonomy" id="1076330"/>
    <lineage>
        <taxon>Bacteria</taxon>
        <taxon>Bacillati</taxon>
        <taxon>Bacillota</taxon>
        <taxon>Bacilli</taxon>
        <taxon>Bacillales</taxon>
        <taxon>Bacillaceae</taxon>
        <taxon>Amphibacillus</taxon>
    </lineage>
</organism>
<accession>A0ABP7V5B0</accession>
<dbReference type="RefSeq" id="WP_344909778.1">
    <property type="nucleotide sequence ID" value="NZ_BAABDL010000017.1"/>
</dbReference>
<dbReference type="SUPFAM" id="SSF63848">
    <property type="entry name" value="Cell-division inhibitor MinC, C-terminal domain"/>
    <property type="match status" value="1"/>
</dbReference>
<evidence type="ECO:0000313" key="4">
    <source>
        <dbReference type="Proteomes" id="UP001501734"/>
    </source>
</evidence>
<dbReference type="Proteomes" id="UP001501734">
    <property type="component" value="Unassembled WGS sequence"/>
</dbReference>
<dbReference type="InterPro" id="IPR046866">
    <property type="entry name" value="FapA_N"/>
</dbReference>
<protein>
    <submittedName>
        <fullName evidence="3">FapA family protein</fullName>
    </submittedName>
</protein>
<evidence type="ECO:0000256" key="1">
    <source>
        <dbReference type="SAM" id="Coils"/>
    </source>
</evidence>
<dbReference type="InterPro" id="IPR046865">
    <property type="entry name" value="FapA_b_solenoid"/>
</dbReference>
<proteinExistence type="predicted"/>
<gene>
    <name evidence="3" type="ORF">GCM10022410_03790</name>
</gene>
<feature type="coiled-coil region" evidence="1">
    <location>
        <begin position="343"/>
        <end position="412"/>
    </location>
</feature>
<name>A0ABP7V5B0_9BACI</name>
<comment type="caution">
    <text evidence="3">The sequence shown here is derived from an EMBL/GenBank/DDBJ whole genome shotgun (WGS) entry which is preliminary data.</text>
</comment>
<evidence type="ECO:0000313" key="3">
    <source>
        <dbReference type="EMBL" id="GAA4059915.1"/>
    </source>
</evidence>
<keyword evidence="1" id="KW-0175">Coiled coil</keyword>
<feature type="domain" description="Flagellar Assembly Protein A N-terminal region" evidence="2">
    <location>
        <begin position="12"/>
        <end position="175"/>
    </location>
</feature>
<dbReference type="InterPro" id="IPR036145">
    <property type="entry name" value="MinC_C_sf"/>
</dbReference>
<dbReference type="PANTHER" id="PTHR38032">
    <property type="entry name" value="POLYMERASE-RELATED"/>
    <property type="match status" value="1"/>
</dbReference>